<protein>
    <submittedName>
        <fullName evidence="2">Beta-lactamase-like protein</fullName>
    </submittedName>
</protein>
<evidence type="ECO:0000313" key="3">
    <source>
        <dbReference type="Proteomes" id="UP000006637"/>
    </source>
</evidence>
<keyword evidence="3" id="KW-1185">Reference proteome</keyword>
<name>Q1ARX1_RUBXD</name>
<dbReference type="STRING" id="266117.Rxyl_2947"/>
<dbReference type="eggNOG" id="COG0491">
    <property type="taxonomic scope" value="Bacteria"/>
</dbReference>
<dbReference type="Pfam" id="PF00753">
    <property type="entry name" value="Lactamase_B"/>
    <property type="match status" value="1"/>
</dbReference>
<accession>Q1ARX1</accession>
<dbReference type="CDD" id="cd07726">
    <property type="entry name" value="ST1585-like_MBL-fold"/>
    <property type="match status" value="1"/>
</dbReference>
<dbReference type="PANTHER" id="PTHR42951:SF22">
    <property type="entry name" value="METALLO BETA-LACTAMASE SUPERFAMILY LIPOPROTEIN"/>
    <property type="match status" value="1"/>
</dbReference>
<gene>
    <name evidence="2" type="ordered locus">Rxyl_2947</name>
</gene>
<dbReference type="InterPro" id="IPR050855">
    <property type="entry name" value="NDM-1-like"/>
</dbReference>
<dbReference type="Gene3D" id="3.60.15.10">
    <property type="entry name" value="Ribonuclease Z/Hydroxyacylglutathione hydrolase-like"/>
    <property type="match status" value="1"/>
</dbReference>
<dbReference type="SMART" id="SM00849">
    <property type="entry name" value="Lactamase_B"/>
    <property type="match status" value="1"/>
</dbReference>
<feature type="domain" description="Metallo-beta-lactamase" evidence="1">
    <location>
        <begin position="16"/>
        <end position="216"/>
    </location>
</feature>
<evidence type="ECO:0000259" key="1">
    <source>
        <dbReference type="SMART" id="SM00849"/>
    </source>
</evidence>
<dbReference type="AlphaFoldDB" id="Q1ARX1"/>
<dbReference type="PhylomeDB" id="Q1ARX1"/>
<dbReference type="HOGENOM" id="CLU_061385_1_0_11"/>
<organism evidence="2 3">
    <name type="scientific">Rubrobacter xylanophilus (strain DSM 9941 / JCM 11954 / NBRC 16129 / PRD-1)</name>
    <dbReference type="NCBI Taxonomy" id="266117"/>
    <lineage>
        <taxon>Bacteria</taxon>
        <taxon>Bacillati</taxon>
        <taxon>Actinomycetota</taxon>
        <taxon>Rubrobacteria</taxon>
        <taxon>Rubrobacterales</taxon>
        <taxon>Rubrobacteraceae</taxon>
        <taxon>Rubrobacter</taxon>
    </lineage>
</organism>
<proteinExistence type="predicted"/>
<dbReference type="SUPFAM" id="SSF56281">
    <property type="entry name" value="Metallo-hydrolase/oxidoreductase"/>
    <property type="match status" value="1"/>
</dbReference>
<dbReference type="KEGG" id="rxy:Rxyl_2947"/>
<sequence length="309" mass="33805">MRIETIDLNFMETPHTIASFLLLGDGGRAALVETGPTTCLKSLLGGLKEHGVAPEEVGEVFLTHIHLDHAGASGHLTEALPNATFYVHGVGYPHMADPSKLLRSASRIYGENMDVLWGEVRPVPEERMVALEGGERVPAAGGVLEAHYTPGHAYHHLAYLEPDSGALFAGDVGGIRLPGCTYVRPPTPPPEVDIEAWLRSLDLVRSLSPRSLWPTHFGSYEDVERHLSELERRLRDWSAFVEERMRRGLSRERIAAELEERGNAELRAAGAGAEDLASYELAGAYWMLVDGLMRYVAKRRGGGAAGSLR</sequence>
<dbReference type="Proteomes" id="UP000006637">
    <property type="component" value="Chromosome"/>
</dbReference>
<evidence type="ECO:0000313" key="2">
    <source>
        <dbReference type="EMBL" id="ABG05857.1"/>
    </source>
</evidence>
<dbReference type="InterPro" id="IPR037482">
    <property type="entry name" value="ST1585_MBL-fold"/>
</dbReference>
<dbReference type="InterPro" id="IPR036866">
    <property type="entry name" value="RibonucZ/Hydroxyglut_hydro"/>
</dbReference>
<dbReference type="OrthoDB" id="2971563at2"/>
<dbReference type="InterPro" id="IPR001279">
    <property type="entry name" value="Metallo-B-lactamas"/>
</dbReference>
<dbReference type="PANTHER" id="PTHR42951">
    <property type="entry name" value="METALLO-BETA-LACTAMASE DOMAIN-CONTAINING"/>
    <property type="match status" value="1"/>
</dbReference>
<dbReference type="EMBL" id="CP000386">
    <property type="protein sequence ID" value="ABG05857.1"/>
    <property type="molecule type" value="Genomic_DNA"/>
</dbReference>
<dbReference type="RefSeq" id="WP_011565866.1">
    <property type="nucleotide sequence ID" value="NC_008148.1"/>
</dbReference>
<reference evidence="2 3" key="1">
    <citation type="submission" date="2006-06" db="EMBL/GenBank/DDBJ databases">
        <title>Complete sequence of Rubrobacter xylanophilus DSM 9941.</title>
        <authorList>
            <consortium name="US DOE Joint Genome Institute"/>
            <person name="Copeland A."/>
            <person name="Lucas S."/>
            <person name="Lapidus A."/>
            <person name="Barry K."/>
            <person name="Detter J.C."/>
            <person name="Glavina del Rio T."/>
            <person name="Hammon N."/>
            <person name="Israni S."/>
            <person name="Dalin E."/>
            <person name="Tice H."/>
            <person name="Pitluck S."/>
            <person name="Munk A.C."/>
            <person name="Brettin T."/>
            <person name="Bruce D."/>
            <person name="Han C."/>
            <person name="Tapia R."/>
            <person name="Gilna P."/>
            <person name="Schmutz J."/>
            <person name="Larimer F."/>
            <person name="Land M."/>
            <person name="Hauser L."/>
            <person name="Kyrpides N."/>
            <person name="Lykidis A."/>
            <person name="da Costa M.S."/>
            <person name="Rainey F.A."/>
            <person name="Empadinhas N."/>
            <person name="Jolivet E."/>
            <person name="Battista J.R."/>
            <person name="Richardson P."/>
        </authorList>
    </citation>
    <scope>NUCLEOTIDE SEQUENCE [LARGE SCALE GENOMIC DNA]</scope>
    <source>
        <strain evidence="3">DSM 9941 / NBRC 16129 / PRD-1</strain>
    </source>
</reference>